<keyword evidence="2" id="KW-0812">Transmembrane</keyword>
<feature type="compositionally biased region" description="Low complexity" evidence="1">
    <location>
        <begin position="267"/>
        <end position="279"/>
    </location>
</feature>
<protein>
    <submittedName>
        <fullName evidence="3">Fmp45 protein</fullName>
    </submittedName>
</protein>
<dbReference type="GO" id="GO:0006897">
    <property type="term" value="P:endocytosis"/>
    <property type="evidence" value="ECO:0007669"/>
    <property type="project" value="TreeGrafter"/>
</dbReference>
<dbReference type="Pfam" id="PF06687">
    <property type="entry name" value="SUR7"/>
    <property type="match status" value="1"/>
</dbReference>
<comment type="caution">
    <text evidence="3">The sequence shown here is derived from an EMBL/GenBank/DDBJ whole genome shotgun (WGS) entry which is preliminary data.</text>
</comment>
<dbReference type="EMBL" id="BTGB01000003">
    <property type="protein sequence ID" value="GMM46351.1"/>
    <property type="molecule type" value="Genomic_DNA"/>
</dbReference>
<dbReference type="GO" id="GO:0045121">
    <property type="term" value="C:membrane raft"/>
    <property type="evidence" value="ECO:0007669"/>
    <property type="project" value="TreeGrafter"/>
</dbReference>
<feature type="transmembrane region" description="Helical" evidence="2">
    <location>
        <begin position="148"/>
        <end position="172"/>
    </location>
</feature>
<feature type="transmembrane region" description="Helical" evidence="2">
    <location>
        <begin position="115"/>
        <end position="136"/>
    </location>
</feature>
<accession>A0AAV5R4B9</accession>
<evidence type="ECO:0000313" key="4">
    <source>
        <dbReference type="Proteomes" id="UP001378960"/>
    </source>
</evidence>
<feature type="transmembrane region" description="Helical" evidence="2">
    <location>
        <begin position="192"/>
        <end position="215"/>
    </location>
</feature>
<evidence type="ECO:0000256" key="2">
    <source>
        <dbReference type="SAM" id="Phobius"/>
    </source>
</evidence>
<dbReference type="GO" id="GO:0030866">
    <property type="term" value="P:cortical actin cytoskeleton organization"/>
    <property type="evidence" value="ECO:0007669"/>
    <property type="project" value="TreeGrafter"/>
</dbReference>
<dbReference type="PANTHER" id="PTHR36414">
    <property type="entry name" value="PROTEIN SUR7"/>
    <property type="match status" value="1"/>
</dbReference>
<organism evidence="3 4">
    <name type="scientific">Pichia kluyveri</name>
    <name type="common">Yeast</name>
    <dbReference type="NCBI Taxonomy" id="36015"/>
    <lineage>
        <taxon>Eukaryota</taxon>
        <taxon>Fungi</taxon>
        <taxon>Dikarya</taxon>
        <taxon>Ascomycota</taxon>
        <taxon>Saccharomycotina</taxon>
        <taxon>Pichiomycetes</taxon>
        <taxon>Pichiales</taxon>
        <taxon>Pichiaceae</taxon>
        <taxon>Pichia</taxon>
    </lineage>
</organism>
<proteinExistence type="predicted"/>
<dbReference type="Proteomes" id="UP001378960">
    <property type="component" value="Unassembled WGS sequence"/>
</dbReference>
<sequence>MRIFRNISATIATLLLLGTALTLFLTILTGGTQTSILKKLYWLETDCSKYPGAPFNSRCRWTNYGLCAVENGENTNCTHAVAAYPFSPDRNFNSNDDLPSSFIDHSNYYYYTSRIGWAFTLIGLAFVVFSMLPYFLHIFIPNAVFTSLFWIMYVLAIIFTIVGISLSTAAFSRGRSKFRDDGAADTNFGTKTMAVAWTSFFLILFNLLFLSGSFAKWTKSSNKNSISNNDNYNSNSNYDSKNVDIEQTPIKKQSKFVTWFNKPISGNNNVNNNPNVTNTAPSGGLSFTPVNARSDVKNGLQPVDNYN</sequence>
<dbReference type="AlphaFoldDB" id="A0AAV5R4B9"/>
<evidence type="ECO:0000256" key="1">
    <source>
        <dbReference type="SAM" id="MobiDB-lite"/>
    </source>
</evidence>
<reference evidence="3 4" key="1">
    <citation type="journal article" date="2023" name="Elife">
        <title>Identification of key yeast species and microbe-microbe interactions impacting larval growth of Drosophila in the wild.</title>
        <authorList>
            <person name="Mure A."/>
            <person name="Sugiura Y."/>
            <person name="Maeda R."/>
            <person name="Honda K."/>
            <person name="Sakurai N."/>
            <person name="Takahashi Y."/>
            <person name="Watada M."/>
            <person name="Katoh T."/>
            <person name="Gotoh A."/>
            <person name="Gotoh Y."/>
            <person name="Taniguchi I."/>
            <person name="Nakamura K."/>
            <person name="Hayashi T."/>
            <person name="Katayama T."/>
            <person name="Uemura T."/>
            <person name="Hattori Y."/>
        </authorList>
    </citation>
    <scope>NUCLEOTIDE SEQUENCE [LARGE SCALE GENOMIC DNA]</scope>
    <source>
        <strain evidence="3 4">PK-24</strain>
    </source>
</reference>
<dbReference type="GO" id="GO:0005886">
    <property type="term" value="C:plasma membrane"/>
    <property type="evidence" value="ECO:0007669"/>
    <property type="project" value="InterPro"/>
</dbReference>
<dbReference type="GO" id="GO:0031505">
    <property type="term" value="P:fungal-type cell wall organization"/>
    <property type="evidence" value="ECO:0007669"/>
    <property type="project" value="TreeGrafter"/>
</dbReference>
<dbReference type="Gene3D" id="1.20.140.150">
    <property type="match status" value="1"/>
</dbReference>
<name>A0AAV5R4B9_PICKL</name>
<gene>
    <name evidence="3" type="ORF">DAPK24_029260</name>
</gene>
<dbReference type="GO" id="GO:0005938">
    <property type="term" value="C:cell cortex"/>
    <property type="evidence" value="ECO:0007669"/>
    <property type="project" value="TreeGrafter"/>
</dbReference>
<dbReference type="GO" id="GO:0032185">
    <property type="term" value="P:septin cytoskeleton organization"/>
    <property type="evidence" value="ECO:0007669"/>
    <property type="project" value="TreeGrafter"/>
</dbReference>
<feature type="region of interest" description="Disordered" evidence="1">
    <location>
        <begin position="267"/>
        <end position="288"/>
    </location>
</feature>
<evidence type="ECO:0000313" key="3">
    <source>
        <dbReference type="EMBL" id="GMM46351.1"/>
    </source>
</evidence>
<keyword evidence="2" id="KW-0472">Membrane</keyword>
<keyword evidence="4" id="KW-1185">Reference proteome</keyword>
<dbReference type="InterPro" id="IPR009571">
    <property type="entry name" value="SUR7/Rim9-like_fungi"/>
</dbReference>
<dbReference type="PANTHER" id="PTHR36414:SF3">
    <property type="entry name" value="SUR7 FAMILY PROTEIN FMP45"/>
    <property type="match status" value="1"/>
</dbReference>
<keyword evidence="2" id="KW-1133">Transmembrane helix</keyword>